<protein>
    <submittedName>
        <fullName evidence="2">Metallophosphoesterase</fullName>
    </submittedName>
</protein>
<reference evidence="2 3" key="1">
    <citation type="submission" date="2015-02" db="EMBL/GenBank/DDBJ databases">
        <title>Single-cell genomics of uncultivated deep-branching MTB reveals a conserved set of magnetosome genes.</title>
        <authorList>
            <person name="Kolinko S."/>
            <person name="Richter M."/>
            <person name="Glockner F.O."/>
            <person name="Brachmann A."/>
            <person name="Schuler D."/>
        </authorList>
    </citation>
    <scope>NUCLEOTIDE SEQUENCE [LARGE SCALE GENOMIC DNA]</scope>
    <source>
        <strain evidence="2">TM-1</strain>
    </source>
</reference>
<accession>A0A0F3GME4</accession>
<dbReference type="Gene3D" id="3.60.21.10">
    <property type="match status" value="1"/>
</dbReference>
<proteinExistence type="predicted"/>
<dbReference type="SUPFAM" id="SSF56300">
    <property type="entry name" value="Metallo-dependent phosphatases"/>
    <property type="match status" value="1"/>
</dbReference>
<dbReference type="PANTHER" id="PTHR43143:SF1">
    <property type="entry name" value="SERINE_THREONINE-PROTEIN PHOSPHATASE CPPED1"/>
    <property type="match status" value="1"/>
</dbReference>
<evidence type="ECO:0000313" key="2">
    <source>
        <dbReference type="EMBL" id="KJU82992.1"/>
    </source>
</evidence>
<feature type="domain" description="Calcineurin-like phosphoesterase" evidence="1">
    <location>
        <begin position="66"/>
        <end position="290"/>
    </location>
</feature>
<gene>
    <name evidence="2" type="ORF">MBAV_004813</name>
</gene>
<dbReference type="InterPro" id="IPR051918">
    <property type="entry name" value="STPP_CPPED1"/>
</dbReference>
<dbReference type="AlphaFoldDB" id="A0A0F3GME4"/>
<dbReference type="Pfam" id="PF00149">
    <property type="entry name" value="Metallophos"/>
    <property type="match status" value="1"/>
</dbReference>
<dbReference type="PANTHER" id="PTHR43143">
    <property type="entry name" value="METALLOPHOSPHOESTERASE, CALCINEURIN SUPERFAMILY"/>
    <property type="match status" value="1"/>
</dbReference>
<dbReference type="Proteomes" id="UP000033423">
    <property type="component" value="Unassembled WGS sequence"/>
</dbReference>
<dbReference type="InterPro" id="IPR029052">
    <property type="entry name" value="Metallo-depent_PP-like"/>
</dbReference>
<evidence type="ECO:0000313" key="3">
    <source>
        <dbReference type="Proteomes" id="UP000033423"/>
    </source>
</evidence>
<dbReference type="EMBL" id="LACI01002092">
    <property type="protein sequence ID" value="KJU82992.1"/>
    <property type="molecule type" value="Genomic_DNA"/>
</dbReference>
<evidence type="ECO:0000259" key="1">
    <source>
        <dbReference type="Pfam" id="PF00149"/>
    </source>
</evidence>
<sequence length="390" mass="43257">MYVMLRDGLIGALWEKSLVLVVLLLFVGCSTASTKATAGDVQGGRVDESSLEEYLASKDRTADRFRFVVYGDSRGNGHSDGIEAKVNVPVITKINEYIVALDPSPLFVIHLGDLVMTGGTEMYDLGKKAMKHLNDAHIPYAVVVGNHELYSPYIFGAIRGVSSDMQKEYQRSFCTSNTVGPVCFPEDPKLPGYRNLAFAFEFGDSFFAILDTYYVADGVRYVDDISPEQLQWFREKAAGTRKRHKFVFAHKPIYSSGSHNEPPTKSMRELMNVLNDNHVDIYFAGHEHYYVRRKIEKVNDQKWPNGVTHIVDGGGGAPLSKPDPAYGLSACAAKYSFTVMDVTPREIRGVTYGFSSLTEDIKPIDKFCLLGDGKPCPGSEAQDKIVEKCS</sequence>
<keyword evidence="3" id="KW-1185">Reference proteome</keyword>
<organism evidence="2 3">
    <name type="scientific">Candidatus Magnetobacterium bavaricum</name>
    <dbReference type="NCBI Taxonomy" id="29290"/>
    <lineage>
        <taxon>Bacteria</taxon>
        <taxon>Pseudomonadati</taxon>
        <taxon>Nitrospirota</taxon>
        <taxon>Thermodesulfovibrionia</taxon>
        <taxon>Thermodesulfovibrionales</taxon>
        <taxon>Candidatus Magnetobacteriaceae</taxon>
        <taxon>Candidatus Magnetobacterium</taxon>
    </lineage>
</organism>
<dbReference type="PROSITE" id="PS51257">
    <property type="entry name" value="PROKAR_LIPOPROTEIN"/>
    <property type="match status" value="1"/>
</dbReference>
<dbReference type="GO" id="GO:0016787">
    <property type="term" value="F:hydrolase activity"/>
    <property type="evidence" value="ECO:0007669"/>
    <property type="project" value="InterPro"/>
</dbReference>
<dbReference type="InterPro" id="IPR004843">
    <property type="entry name" value="Calcineurin-like_PHP"/>
</dbReference>
<name>A0A0F3GME4_9BACT</name>
<comment type="caution">
    <text evidence="2">The sequence shown here is derived from an EMBL/GenBank/DDBJ whole genome shotgun (WGS) entry which is preliminary data.</text>
</comment>